<dbReference type="AlphaFoldDB" id="A0A840HQB5"/>
<feature type="chain" id="PRO_5032961715" evidence="1">
    <location>
        <begin position="22"/>
        <end position="127"/>
    </location>
</feature>
<keyword evidence="3" id="KW-1185">Reference proteome</keyword>
<accession>A0A840HQB5</accession>
<keyword evidence="2" id="KW-0449">Lipoprotein</keyword>
<organism evidence="2 3">
    <name type="scientific">Rhizorhapis suberifaciens</name>
    <name type="common">corky root of lettuce</name>
    <dbReference type="NCBI Taxonomy" id="13656"/>
    <lineage>
        <taxon>Bacteria</taxon>
        <taxon>Pseudomonadati</taxon>
        <taxon>Pseudomonadota</taxon>
        <taxon>Alphaproteobacteria</taxon>
        <taxon>Sphingomonadales</taxon>
        <taxon>Sphingomonadaceae</taxon>
        <taxon>Rhizorhapis</taxon>
    </lineage>
</organism>
<comment type="caution">
    <text evidence="2">The sequence shown here is derived from an EMBL/GenBank/DDBJ whole genome shotgun (WGS) entry which is preliminary data.</text>
</comment>
<gene>
    <name evidence="2" type="ORF">HNQ99_000046</name>
</gene>
<reference evidence="2 3" key="1">
    <citation type="submission" date="2020-08" db="EMBL/GenBank/DDBJ databases">
        <title>Genomic Encyclopedia of Type Strains, Phase IV (KMG-IV): sequencing the most valuable type-strain genomes for metagenomic binning, comparative biology and taxonomic classification.</title>
        <authorList>
            <person name="Goeker M."/>
        </authorList>
    </citation>
    <scope>NUCLEOTIDE SEQUENCE [LARGE SCALE GENOMIC DNA]</scope>
    <source>
        <strain evidence="2 3">DSM 7465</strain>
    </source>
</reference>
<dbReference type="RefSeq" id="WP_184473644.1">
    <property type="nucleotide sequence ID" value="NZ_JACHOV010000001.1"/>
</dbReference>
<evidence type="ECO:0000313" key="2">
    <source>
        <dbReference type="EMBL" id="MBB4639766.1"/>
    </source>
</evidence>
<dbReference type="Proteomes" id="UP000575068">
    <property type="component" value="Unassembled WGS sequence"/>
</dbReference>
<dbReference type="EMBL" id="JACHOV010000001">
    <property type="protein sequence ID" value="MBB4639766.1"/>
    <property type="molecule type" value="Genomic_DNA"/>
</dbReference>
<keyword evidence="1" id="KW-0732">Signal</keyword>
<sequence>MNVYILPLTAAAALMTLTACGQSQPEVVDNKAPDQIAEQAAQAAPVALPPAVKDSRSYRCKDNSIIYVDFLADDKSANLRTDKAGTPTALKADSPGQPYKSDGFEVVGSGTAITATIPGKGTQDCKA</sequence>
<proteinExistence type="predicted"/>
<feature type="signal peptide" evidence="1">
    <location>
        <begin position="1"/>
        <end position="21"/>
    </location>
</feature>
<protein>
    <submittedName>
        <fullName evidence="2">Putative small lipoprotein YifL</fullName>
    </submittedName>
</protein>
<name>A0A840HQB5_9SPHN</name>
<evidence type="ECO:0000313" key="3">
    <source>
        <dbReference type="Proteomes" id="UP000575068"/>
    </source>
</evidence>
<evidence type="ECO:0000256" key="1">
    <source>
        <dbReference type="SAM" id="SignalP"/>
    </source>
</evidence>